<evidence type="ECO:0000313" key="3">
    <source>
        <dbReference type="Proteomes" id="UP000250235"/>
    </source>
</evidence>
<reference evidence="2 3" key="1">
    <citation type="journal article" date="2015" name="Proc. Natl. Acad. Sci. U.S.A.">
        <title>The resurrection genome of Boea hygrometrica: A blueprint for survival of dehydration.</title>
        <authorList>
            <person name="Xiao L."/>
            <person name="Yang G."/>
            <person name="Zhang L."/>
            <person name="Yang X."/>
            <person name="Zhao S."/>
            <person name="Ji Z."/>
            <person name="Zhou Q."/>
            <person name="Hu M."/>
            <person name="Wang Y."/>
            <person name="Chen M."/>
            <person name="Xu Y."/>
            <person name="Jin H."/>
            <person name="Xiao X."/>
            <person name="Hu G."/>
            <person name="Bao F."/>
            <person name="Hu Y."/>
            <person name="Wan P."/>
            <person name="Li L."/>
            <person name="Deng X."/>
            <person name="Kuang T."/>
            <person name="Xiang C."/>
            <person name="Zhu J.K."/>
            <person name="Oliver M.J."/>
            <person name="He Y."/>
        </authorList>
    </citation>
    <scope>NUCLEOTIDE SEQUENCE [LARGE SCALE GENOMIC DNA]</scope>
    <source>
        <strain evidence="3">cv. XS01</strain>
    </source>
</reference>
<proteinExistence type="predicted"/>
<sequence length="262" mass="28703">MVKSSTDITSRHQQTSRCKEPTSEFSTHAKQNDVVEHYLRLVLNQKLDNQTTGLNIAGILQKLVPAAVRVDAHLANLWLIGGRLFPVVDLIDDLPPPTVLSAGFLVKLVGARRLDSSKIENKKKFEETGHGSAVHDGAPSTTRICARGTCALAAHGRYWRPHGGLLVATTLRTGCVTSLPLVARGGQEMADRLLLFFALDGNDFAHWLHTMMAAVRAVAGHYMRRAWRGSARHKAARYVAAAAAVRPPSDVFPAAMRRLIFF</sequence>
<evidence type="ECO:0000313" key="2">
    <source>
        <dbReference type="EMBL" id="KZV35234.1"/>
    </source>
</evidence>
<name>A0A2Z7BLM7_9LAMI</name>
<accession>A0A2Z7BLM7</accession>
<feature type="compositionally biased region" description="Polar residues" evidence="1">
    <location>
        <begin position="1"/>
        <end position="16"/>
    </location>
</feature>
<organism evidence="2 3">
    <name type="scientific">Dorcoceras hygrometricum</name>
    <dbReference type="NCBI Taxonomy" id="472368"/>
    <lineage>
        <taxon>Eukaryota</taxon>
        <taxon>Viridiplantae</taxon>
        <taxon>Streptophyta</taxon>
        <taxon>Embryophyta</taxon>
        <taxon>Tracheophyta</taxon>
        <taxon>Spermatophyta</taxon>
        <taxon>Magnoliopsida</taxon>
        <taxon>eudicotyledons</taxon>
        <taxon>Gunneridae</taxon>
        <taxon>Pentapetalae</taxon>
        <taxon>asterids</taxon>
        <taxon>lamiids</taxon>
        <taxon>Lamiales</taxon>
        <taxon>Gesneriaceae</taxon>
        <taxon>Didymocarpoideae</taxon>
        <taxon>Trichosporeae</taxon>
        <taxon>Loxocarpinae</taxon>
        <taxon>Dorcoceras</taxon>
    </lineage>
</organism>
<gene>
    <name evidence="2" type="ORF">F511_09467</name>
</gene>
<keyword evidence="3" id="KW-1185">Reference proteome</keyword>
<dbReference type="EMBL" id="KV004764">
    <property type="protein sequence ID" value="KZV35234.1"/>
    <property type="molecule type" value="Genomic_DNA"/>
</dbReference>
<protein>
    <submittedName>
        <fullName evidence="2">Uncharacterized protein</fullName>
    </submittedName>
</protein>
<dbReference type="AlphaFoldDB" id="A0A2Z7BLM7"/>
<dbReference type="Proteomes" id="UP000250235">
    <property type="component" value="Unassembled WGS sequence"/>
</dbReference>
<evidence type="ECO:0000256" key="1">
    <source>
        <dbReference type="SAM" id="MobiDB-lite"/>
    </source>
</evidence>
<feature type="region of interest" description="Disordered" evidence="1">
    <location>
        <begin position="1"/>
        <end position="27"/>
    </location>
</feature>